<dbReference type="OrthoDB" id="8420085at2"/>
<dbReference type="Proteomes" id="UP000318801">
    <property type="component" value="Unassembled WGS sequence"/>
</dbReference>
<comment type="caution">
    <text evidence="1">The sequence shown here is derived from an EMBL/GenBank/DDBJ whole genome shotgun (WGS) entry which is preliminary data.</text>
</comment>
<proteinExistence type="predicted"/>
<dbReference type="EMBL" id="VHLG01000008">
    <property type="protein sequence ID" value="TPW29678.1"/>
    <property type="molecule type" value="Genomic_DNA"/>
</dbReference>
<accession>A0A506U872</accession>
<keyword evidence="2" id="KW-1185">Reference proteome</keyword>
<protein>
    <submittedName>
        <fullName evidence="1">Uncharacterized protein</fullName>
    </submittedName>
</protein>
<gene>
    <name evidence="1" type="ORF">FJU08_12735</name>
</gene>
<organism evidence="1 2">
    <name type="scientific">Martelella alba</name>
    <dbReference type="NCBI Taxonomy" id="2590451"/>
    <lineage>
        <taxon>Bacteria</taxon>
        <taxon>Pseudomonadati</taxon>
        <taxon>Pseudomonadota</taxon>
        <taxon>Alphaproteobacteria</taxon>
        <taxon>Hyphomicrobiales</taxon>
        <taxon>Aurantimonadaceae</taxon>
        <taxon>Martelella</taxon>
    </lineage>
</organism>
<name>A0A506U872_9HYPH</name>
<evidence type="ECO:0000313" key="2">
    <source>
        <dbReference type="Proteomes" id="UP000318801"/>
    </source>
</evidence>
<reference evidence="1 2" key="1">
    <citation type="submission" date="2019-06" db="EMBL/GenBank/DDBJ databases">
        <authorList>
            <person name="Li M."/>
        </authorList>
    </citation>
    <scope>NUCLEOTIDE SEQUENCE [LARGE SCALE GENOMIC DNA]</scope>
    <source>
        <strain evidence="1 2">BGMRC2036</strain>
    </source>
</reference>
<dbReference type="AlphaFoldDB" id="A0A506U872"/>
<sequence>MAHMRTQIFDALLARLSAIPEFSGAGKVKRARTEAIRESLLPALTATWSEKQETATIRPCAGPNGEDGYDRRLPIDIIVHFKAEDPDIEFDRLAVEIETALGAAIKLDGLVIEMVLDESRHYVDRATGISLGIGALTYVVDYVTLAGNADASAE</sequence>
<dbReference type="RefSeq" id="WP_141149402.1">
    <property type="nucleotide sequence ID" value="NZ_VHLG01000008.1"/>
</dbReference>
<evidence type="ECO:0000313" key="1">
    <source>
        <dbReference type="EMBL" id="TPW29678.1"/>
    </source>
</evidence>